<dbReference type="PANTHER" id="PTHR23131">
    <property type="entry name" value="ENDORIBONUCLEASE LACTB2"/>
    <property type="match status" value="1"/>
</dbReference>
<evidence type="ECO:0000313" key="3">
    <source>
        <dbReference type="Proteomes" id="UP000680750"/>
    </source>
</evidence>
<dbReference type="InterPro" id="IPR050662">
    <property type="entry name" value="Sec-metab_biosynth-thioest"/>
</dbReference>
<dbReference type="Proteomes" id="UP000680750">
    <property type="component" value="Chromosome"/>
</dbReference>
<keyword evidence="2" id="KW-0378">Hydrolase</keyword>
<organism evidence="2 3">
    <name type="scientific">Actinocatenispora sera</name>
    <dbReference type="NCBI Taxonomy" id="390989"/>
    <lineage>
        <taxon>Bacteria</taxon>
        <taxon>Bacillati</taxon>
        <taxon>Actinomycetota</taxon>
        <taxon>Actinomycetes</taxon>
        <taxon>Micromonosporales</taxon>
        <taxon>Micromonosporaceae</taxon>
        <taxon>Actinocatenispora</taxon>
    </lineage>
</organism>
<dbReference type="InterPro" id="IPR001279">
    <property type="entry name" value="Metallo-B-lactamas"/>
</dbReference>
<feature type="domain" description="Metallo-beta-lactamase" evidence="1">
    <location>
        <begin position="58"/>
        <end position="270"/>
    </location>
</feature>
<dbReference type="Gene3D" id="3.60.15.10">
    <property type="entry name" value="Ribonuclease Z/Hydroxyacylglutathione hydrolase-like"/>
    <property type="match status" value="1"/>
</dbReference>
<dbReference type="InterPro" id="IPR036866">
    <property type="entry name" value="RibonucZ/Hydroxyglut_hydro"/>
</dbReference>
<protein>
    <submittedName>
        <fullName evidence="2">MBL fold hydrolase</fullName>
    </submittedName>
</protein>
<dbReference type="SMART" id="SM00849">
    <property type="entry name" value="Lactamase_B"/>
    <property type="match status" value="1"/>
</dbReference>
<sequence length="361" mass="38806">MTAVNTPPSSSDTVTPSVTVTGTAQHAAWQRRVLPPVEQVRPGLWSVPVPIPHNPLRYTLCYLFPGAGGVVLVDPGWDSPDGRAALTAGLAAAGAGPDDVAGVVITHTHPDHHGLSGWLRETAGAWVAMHPDEAASMPSRLWQGLTLDDDRAFLRTHGVPAGEVDTIAVDPGQVAALLAMAEPDRYLADGELAPIPDRQVRAVLTPGHTPGHLCLHDAEAGVLLTGDHLLPRISPTIGVHTERDGDPLTDYLAALRRMDAYGEVEALPAHEYRFRGVPDRARQLAAHHDHRAAEILAVLDAVPAPTTWQLAERITWSRGWDQLVGVPRRLALAETVAHLYQLRTAGVVTDSTDTPTHWYRA</sequence>
<dbReference type="PANTHER" id="PTHR23131:SF4">
    <property type="entry name" value="METALLO-BETA-LACTAMASE SUPERFAMILY POTEIN"/>
    <property type="match status" value="1"/>
</dbReference>
<gene>
    <name evidence="2" type="ORF">Asera_61520</name>
</gene>
<dbReference type="InterPro" id="IPR036388">
    <property type="entry name" value="WH-like_DNA-bd_sf"/>
</dbReference>
<dbReference type="GO" id="GO:0016787">
    <property type="term" value="F:hydrolase activity"/>
    <property type="evidence" value="ECO:0007669"/>
    <property type="project" value="UniProtKB-KW"/>
</dbReference>
<proteinExistence type="predicted"/>
<dbReference type="AlphaFoldDB" id="A0A810L924"/>
<reference evidence="2" key="1">
    <citation type="submission" date="2020-08" db="EMBL/GenBank/DDBJ databases">
        <title>Whole genome shotgun sequence of Actinocatenispora sera NBRC 101916.</title>
        <authorList>
            <person name="Komaki H."/>
            <person name="Tamura T."/>
        </authorList>
    </citation>
    <scope>NUCLEOTIDE SEQUENCE</scope>
    <source>
        <strain evidence="2">NBRC 101916</strain>
    </source>
</reference>
<dbReference type="KEGG" id="aser:Asera_61520"/>
<name>A0A810L924_9ACTN</name>
<keyword evidence="3" id="KW-1185">Reference proteome</keyword>
<dbReference type="EMBL" id="AP023354">
    <property type="protein sequence ID" value="BCJ32044.1"/>
    <property type="molecule type" value="Genomic_DNA"/>
</dbReference>
<dbReference type="SUPFAM" id="SSF56281">
    <property type="entry name" value="Metallo-hydrolase/oxidoreductase"/>
    <property type="match status" value="1"/>
</dbReference>
<accession>A0A810L924</accession>
<dbReference type="Gene3D" id="1.10.10.10">
    <property type="entry name" value="Winged helix-like DNA-binding domain superfamily/Winged helix DNA-binding domain"/>
    <property type="match status" value="1"/>
</dbReference>
<evidence type="ECO:0000259" key="1">
    <source>
        <dbReference type="SMART" id="SM00849"/>
    </source>
</evidence>
<dbReference type="Pfam" id="PF00753">
    <property type="entry name" value="Lactamase_B"/>
    <property type="match status" value="1"/>
</dbReference>
<evidence type="ECO:0000313" key="2">
    <source>
        <dbReference type="EMBL" id="BCJ32044.1"/>
    </source>
</evidence>